<accession>A0A0C9Y2F3</accession>
<evidence type="ECO:0000313" key="5">
    <source>
        <dbReference type="EMBL" id="KIK11341.1"/>
    </source>
</evidence>
<dbReference type="STRING" id="765257.A0A0C9Y2F3"/>
<protein>
    <recommendedName>
        <fullName evidence="4">SNF2 N-terminal domain-containing protein</fullName>
    </recommendedName>
</protein>
<keyword evidence="6" id="KW-1185">Reference proteome</keyword>
<dbReference type="InterPro" id="IPR000330">
    <property type="entry name" value="SNF2_N"/>
</dbReference>
<dbReference type="Proteomes" id="UP000054018">
    <property type="component" value="Unassembled WGS sequence"/>
</dbReference>
<evidence type="ECO:0000256" key="1">
    <source>
        <dbReference type="ARBA" id="ARBA00022741"/>
    </source>
</evidence>
<keyword evidence="2" id="KW-0067">ATP-binding</keyword>
<evidence type="ECO:0000313" key="6">
    <source>
        <dbReference type="Proteomes" id="UP000054018"/>
    </source>
</evidence>
<dbReference type="GO" id="GO:0005524">
    <property type="term" value="F:ATP binding"/>
    <property type="evidence" value="ECO:0007669"/>
    <property type="project" value="InterPro"/>
</dbReference>
<reference evidence="6" key="2">
    <citation type="submission" date="2015-01" db="EMBL/GenBank/DDBJ databases">
        <title>Evolutionary Origins and Diversification of the Mycorrhizal Mutualists.</title>
        <authorList>
            <consortium name="DOE Joint Genome Institute"/>
            <consortium name="Mycorrhizal Genomics Consortium"/>
            <person name="Kohler A."/>
            <person name="Kuo A."/>
            <person name="Nagy L.G."/>
            <person name="Floudas D."/>
            <person name="Copeland A."/>
            <person name="Barry K.W."/>
            <person name="Cichocki N."/>
            <person name="Veneault-Fourrey C."/>
            <person name="LaButti K."/>
            <person name="Lindquist E.A."/>
            <person name="Lipzen A."/>
            <person name="Lundell T."/>
            <person name="Morin E."/>
            <person name="Murat C."/>
            <person name="Riley R."/>
            <person name="Ohm R."/>
            <person name="Sun H."/>
            <person name="Tunlid A."/>
            <person name="Henrissat B."/>
            <person name="Grigoriev I.V."/>
            <person name="Hibbett D.S."/>
            <person name="Martin F."/>
        </authorList>
    </citation>
    <scope>NUCLEOTIDE SEQUENCE [LARGE SCALE GENOMIC DNA]</scope>
    <source>
        <strain evidence="6">441</strain>
    </source>
</reference>
<organism evidence="5 6">
    <name type="scientific">Pisolithus microcarpus 441</name>
    <dbReference type="NCBI Taxonomy" id="765257"/>
    <lineage>
        <taxon>Eukaryota</taxon>
        <taxon>Fungi</taxon>
        <taxon>Dikarya</taxon>
        <taxon>Basidiomycota</taxon>
        <taxon>Agaricomycotina</taxon>
        <taxon>Agaricomycetes</taxon>
        <taxon>Agaricomycetidae</taxon>
        <taxon>Boletales</taxon>
        <taxon>Sclerodermatineae</taxon>
        <taxon>Pisolithaceae</taxon>
        <taxon>Pisolithus</taxon>
    </lineage>
</organism>
<gene>
    <name evidence="5" type="ORF">PISMIDRAFT_19600</name>
</gene>
<proteinExistence type="predicted"/>
<dbReference type="AlphaFoldDB" id="A0A0C9Y2F3"/>
<evidence type="ECO:0000256" key="2">
    <source>
        <dbReference type="ARBA" id="ARBA00022840"/>
    </source>
</evidence>
<dbReference type="Gene3D" id="3.40.50.10810">
    <property type="entry name" value="Tandem AAA-ATPase domain"/>
    <property type="match status" value="1"/>
</dbReference>
<evidence type="ECO:0000259" key="4">
    <source>
        <dbReference type="Pfam" id="PF00176"/>
    </source>
</evidence>
<dbReference type="InterPro" id="IPR027417">
    <property type="entry name" value="P-loop_NTPase"/>
</dbReference>
<name>A0A0C9Y2F3_9AGAM</name>
<sequence length="129" mass="14223">MQTGESVRLTSNADDEGEVFSLPRTPSRPQSVVHSRDTCDANTVIRLMDTVDGRSVAECDQSVVITGLRQTIVLWDHQKVGVTWMRRREREGRRGGIIADEMGLGKTILGIARILDGCPSSDDRAQGWA</sequence>
<dbReference type="EMBL" id="KN834239">
    <property type="protein sequence ID" value="KIK11341.1"/>
    <property type="molecule type" value="Genomic_DNA"/>
</dbReference>
<keyword evidence="1" id="KW-0547">Nucleotide-binding</keyword>
<feature type="region of interest" description="Disordered" evidence="3">
    <location>
        <begin position="1"/>
        <end position="35"/>
    </location>
</feature>
<dbReference type="Pfam" id="PF00176">
    <property type="entry name" value="SNF2-rel_dom"/>
    <property type="match status" value="1"/>
</dbReference>
<feature type="domain" description="SNF2 N-terminal" evidence="4">
    <location>
        <begin position="77"/>
        <end position="114"/>
    </location>
</feature>
<dbReference type="InterPro" id="IPR038718">
    <property type="entry name" value="SNF2-like_sf"/>
</dbReference>
<reference evidence="5 6" key="1">
    <citation type="submission" date="2014-04" db="EMBL/GenBank/DDBJ databases">
        <authorList>
            <consortium name="DOE Joint Genome Institute"/>
            <person name="Kuo A."/>
            <person name="Kohler A."/>
            <person name="Costa M.D."/>
            <person name="Nagy L.G."/>
            <person name="Floudas D."/>
            <person name="Copeland A."/>
            <person name="Barry K.W."/>
            <person name="Cichocki N."/>
            <person name="Veneault-Fourrey C."/>
            <person name="LaButti K."/>
            <person name="Lindquist E.A."/>
            <person name="Lipzen A."/>
            <person name="Lundell T."/>
            <person name="Morin E."/>
            <person name="Murat C."/>
            <person name="Sun H."/>
            <person name="Tunlid A."/>
            <person name="Henrissat B."/>
            <person name="Grigoriev I.V."/>
            <person name="Hibbett D.S."/>
            <person name="Martin F."/>
            <person name="Nordberg H.P."/>
            <person name="Cantor M.N."/>
            <person name="Hua S.X."/>
        </authorList>
    </citation>
    <scope>NUCLEOTIDE SEQUENCE [LARGE SCALE GENOMIC DNA]</scope>
    <source>
        <strain evidence="5 6">441</strain>
    </source>
</reference>
<feature type="compositionally biased region" description="Polar residues" evidence="3">
    <location>
        <begin position="1"/>
        <end position="12"/>
    </location>
</feature>
<evidence type="ECO:0000256" key="3">
    <source>
        <dbReference type="SAM" id="MobiDB-lite"/>
    </source>
</evidence>
<dbReference type="SUPFAM" id="SSF52540">
    <property type="entry name" value="P-loop containing nucleoside triphosphate hydrolases"/>
    <property type="match status" value="1"/>
</dbReference>
<dbReference type="HOGENOM" id="CLU_1949686_0_0_1"/>